<comment type="caution">
    <text evidence="2">The sequence shown here is derived from an EMBL/GenBank/DDBJ whole genome shotgun (WGS) entry which is preliminary data.</text>
</comment>
<dbReference type="AlphaFoldDB" id="A0A445ERJ0"/>
<dbReference type="Pfam" id="PF02519">
    <property type="entry name" value="Auxin_inducible"/>
    <property type="match status" value="1"/>
</dbReference>
<accession>A0A445ERJ0</accession>
<evidence type="ECO:0008006" key="4">
    <source>
        <dbReference type="Google" id="ProtNLM"/>
    </source>
</evidence>
<name>A0A445ERJ0_ARAHY</name>
<protein>
    <recommendedName>
        <fullName evidence="4">Auxin-induced protein</fullName>
    </recommendedName>
</protein>
<dbReference type="STRING" id="3818.A0A445ERJ0"/>
<dbReference type="PANTHER" id="PTHR31374">
    <property type="entry name" value="AUXIN-INDUCED PROTEIN-LIKE-RELATED"/>
    <property type="match status" value="1"/>
</dbReference>
<proteinExistence type="inferred from homology"/>
<comment type="similarity">
    <text evidence="1">Belongs to the ARG7 family.</text>
</comment>
<dbReference type="OrthoDB" id="1026046at2759"/>
<dbReference type="InterPro" id="IPR003676">
    <property type="entry name" value="SAUR_fam"/>
</dbReference>
<dbReference type="GO" id="GO:0009733">
    <property type="term" value="P:response to auxin"/>
    <property type="evidence" value="ECO:0007669"/>
    <property type="project" value="InterPro"/>
</dbReference>
<gene>
    <name evidence="2" type="ORF">Ahy_A01g002745</name>
</gene>
<sequence length="167" mass="19183">MVATMAEDGGGGRWWLFLHSGVAVERRWKRKTSIRKSERQLVGMNPKHVMLKWVRRLGPGSSLKNRYVALGLSPIEVVPKGHMAIYVGEWEGEKQRVLVPVTHLNHPLLGKLLEKAEKVYGFDHPGVITIPCGISEFQKVQQNIYSAQRLQRRRQICCSIYIYNTKY</sequence>
<dbReference type="EMBL" id="SDMP01000001">
    <property type="protein sequence ID" value="RYR78017.1"/>
    <property type="molecule type" value="Genomic_DNA"/>
</dbReference>
<organism evidence="2 3">
    <name type="scientific">Arachis hypogaea</name>
    <name type="common">Peanut</name>
    <dbReference type="NCBI Taxonomy" id="3818"/>
    <lineage>
        <taxon>Eukaryota</taxon>
        <taxon>Viridiplantae</taxon>
        <taxon>Streptophyta</taxon>
        <taxon>Embryophyta</taxon>
        <taxon>Tracheophyta</taxon>
        <taxon>Spermatophyta</taxon>
        <taxon>Magnoliopsida</taxon>
        <taxon>eudicotyledons</taxon>
        <taxon>Gunneridae</taxon>
        <taxon>Pentapetalae</taxon>
        <taxon>rosids</taxon>
        <taxon>fabids</taxon>
        <taxon>Fabales</taxon>
        <taxon>Fabaceae</taxon>
        <taxon>Papilionoideae</taxon>
        <taxon>50 kb inversion clade</taxon>
        <taxon>dalbergioids sensu lato</taxon>
        <taxon>Dalbergieae</taxon>
        <taxon>Pterocarpus clade</taxon>
        <taxon>Arachis</taxon>
    </lineage>
</organism>
<evidence type="ECO:0000313" key="2">
    <source>
        <dbReference type="EMBL" id="RYR78017.1"/>
    </source>
</evidence>
<keyword evidence="3" id="KW-1185">Reference proteome</keyword>
<reference evidence="2 3" key="1">
    <citation type="submission" date="2019-01" db="EMBL/GenBank/DDBJ databases">
        <title>Sequencing of cultivated peanut Arachis hypogaea provides insights into genome evolution and oil improvement.</title>
        <authorList>
            <person name="Chen X."/>
        </authorList>
    </citation>
    <scope>NUCLEOTIDE SEQUENCE [LARGE SCALE GENOMIC DNA]</scope>
    <source>
        <strain evidence="3">cv. Fuhuasheng</strain>
        <tissue evidence="2">Leaves</tissue>
    </source>
</reference>
<evidence type="ECO:0000256" key="1">
    <source>
        <dbReference type="ARBA" id="ARBA00006974"/>
    </source>
</evidence>
<dbReference type="PANTHER" id="PTHR31374:SF359">
    <property type="match status" value="1"/>
</dbReference>
<dbReference type="Proteomes" id="UP000289738">
    <property type="component" value="Chromosome A01"/>
</dbReference>
<evidence type="ECO:0000313" key="3">
    <source>
        <dbReference type="Proteomes" id="UP000289738"/>
    </source>
</evidence>